<comment type="caution">
    <text evidence="1">The sequence shown here is derived from an EMBL/GenBank/DDBJ whole genome shotgun (WGS) entry which is preliminary data.</text>
</comment>
<feature type="non-terminal residue" evidence="1">
    <location>
        <position position="46"/>
    </location>
</feature>
<dbReference type="EMBL" id="CAJVPU010004792">
    <property type="protein sequence ID" value="CAG8538119.1"/>
    <property type="molecule type" value="Genomic_DNA"/>
</dbReference>
<accession>A0ACA9LLQ0</accession>
<evidence type="ECO:0000313" key="1">
    <source>
        <dbReference type="EMBL" id="CAG8538119.1"/>
    </source>
</evidence>
<name>A0ACA9LLQ0_9GLOM</name>
<evidence type="ECO:0000313" key="2">
    <source>
        <dbReference type="Proteomes" id="UP000789702"/>
    </source>
</evidence>
<dbReference type="Proteomes" id="UP000789702">
    <property type="component" value="Unassembled WGS sequence"/>
</dbReference>
<reference evidence="1" key="1">
    <citation type="submission" date="2021-06" db="EMBL/GenBank/DDBJ databases">
        <authorList>
            <person name="Kallberg Y."/>
            <person name="Tangrot J."/>
            <person name="Rosling A."/>
        </authorList>
    </citation>
    <scope>NUCLEOTIDE SEQUENCE</scope>
    <source>
        <strain evidence="1">IL203A</strain>
    </source>
</reference>
<gene>
    <name evidence="1" type="ORF">DHETER_LOCUS4679</name>
</gene>
<sequence>MTEMNLTVHKVIEFLRKKSLSPTLSQRNSINKELETHLWSWMSTKW</sequence>
<protein>
    <submittedName>
        <fullName evidence="1">1217_t:CDS:1</fullName>
    </submittedName>
</protein>
<keyword evidence="2" id="KW-1185">Reference proteome</keyword>
<proteinExistence type="predicted"/>
<organism evidence="1 2">
    <name type="scientific">Dentiscutata heterogama</name>
    <dbReference type="NCBI Taxonomy" id="1316150"/>
    <lineage>
        <taxon>Eukaryota</taxon>
        <taxon>Fungi</taxon>
        <taxon>Fungi incertae sedis</taxon>
        <taxon>Mucoromycota</taxon>
        <taxon>Glomeromycotina</taxon>
        <taxon>Glomeromycetes</taxon>
        <taxon>Diversisporales</taxon>
        <taxon>Gigasporaceae</taxon>
        <taxon>Dentiscutata</taxon>
    </lineage>
</organism>